<dbReference type="InterPro" id="IPR003607">
    <property type="entry name" value="HD/PDEase_dom"/>
</dbReference>
<feature type="coiled-coil region" evidence="1">
    <location>
        <begin position="100"/>
        <end position="134"/>
    </location>
</feature>
<evidence type="ECO:0000259" key="2">
    <source>
        <dbReference type="PROSITE" id="PS51831"/>
    </source>
</evidence>
<dbReference type="Gene3D" id="1.10.3210.10">
    <property type="entry name" value="Hypothetical protein af1432"/>
    <property type="match status" value="1"/>
</dbReference>
<dbReference type="SUPFAM" id="SSF109604">
    <property type="entry name" value="HD-domain/PDEase-like"/>
    <property type="match status" value="1"/>
</dbReference>
<dbReference type="AlphaFoldDB" id="A0A6N3ALU9"/>
<keyword evidence="1" id="KW-0175">Coiled coil</keyword>
<dbReference type="SMART" id="SM00471">
    <property type="entry name" value="HDc"/>
    <property type="match status" value="1"/>
</dbReference>
<gene>
    <name evidence="3" type="ORF">CTLFYP3_01001</name>
</gene>
<sequence length="157" mass="18511">MENVNSILSNPKYKELLKKLGELEKDRWFCGHDLEHFLDVARIAYITVMEVGLSFKKEVIYAIALLHDIGRVVEYTEGMDHHKASAEIAKELLDETNFTKEDKEDIIRAIINHRKEAEDELSKLIYKSDKLSRNCFNCRAYEECYWDKEKKNKIIKL</sequence>
<proteinExistence type="predicted"/>
<evidence type="ECO:0000313" key="3">
    <source>
        <dbReference type="EMBL" id="VYT91703.1"/>
    </source>
</evidence>
<evidence type="ECO:0000256" key="1">
    <source>
        <dbReference type="SAM" id="Coils"/>
    </source>
</evidence>
<protein>
    <submittedName>
        <fullName evidence="3">Phosphodiesterase</fullName>
    </submittedName>
</protein>
<organism evidence="3">
    <name type="scientific">Clostridium tertium</name>
    <dbReference type="NCBI Taxonomy" id="1559"/>
    <lineage>
        <taxon>Bacteria</taxon>
        <taxon>Bacillati</taxon>
        <taxon>Bacillota</taxon>
        <taxon>Clostridia</taxon>
        <taxon>Eubacteriales</taxon>
        <taxon>Clostridiaceae</taxon>
        <taxon>Clostridium</taxon>
    </lineage>
</organism>
<dbReference type="InterPro" id="IPR006674">
    <property type="entry name" value="HD_domain"/>
</dbReference>
<accession>A0A6N3ALU9</accession>
<dbReference type="EMBL" id="CACRTO010000008">
    <property type="protein sequence ID" value="VYT91703.1"/>
    <property type="molecule type" value="Genomic_DNA"/>
</dbReference>
<name>A0A6N3ALU9_9CLOT</name>
<dbReference type="InterPro" id="IPR006675">
    <property type="entry name" value="HDIG_dom"/>
</dbReference>
<feature type="domain" description="HD" evidence="2">
    <location>
        <begin position="33"/>
        <end position="134"/>
    </location>
</feature>
<dbReference type="CDD" id="cd00077">
    <property type="entry name" value="HDc"/>
    <property type="match status" value="1"/>
</dbReference>
<dbReference type="RefSeq" id="WP_156625533.1">
    <property type="nucleotide sequence ID" value="NZ_CACRTO010000008.1"/>
</dbReference>
<reference evidence="3" key="1">
    <citation type="submission" date="2019-11" db="EMBL/GenBank/DDBJ databases">
        <authorList>
            <person name="Feng L."/>
        </authorList>
    </citation>
    <scope>NUCLEOTIDE SEQUENCE</scope>
    <source>
        <strain evidence="3">CTertiumLFYP3</strain>
    </source>
</reference>
<dbReference type="Pfam" id="PF01966">
    <property type="entry name" value="HD"/>
    <property type="match status" value="1"/>
</dbReference>
<dbReference type="NCBIfam" id="TIGR00277">
    <property type="entry name" value="HDIG"/>
    <property type="match status" value="1"/>
</dbReference>
<dbReference type="PROSITE" id="PS51831">
    <property type="entry name" value="HD"/>
    <property type="match status" value="1"/>
</dbReference>